<evidence type="ECO:0000313" key="4">
    <source>
        <dbReference type="Proteomes" id="UP000231453"/>
    </source>
</evidence>
<dbReference type="InterPro" id="IPR028098">
    <property type="entry name" value="Glyco_trans_4-like_N"/>
</dbReference>
<proteinExistence type="predicted"/>
<sequence length="424" mass="49309">MLTRFCNISQSIDFLLSCDNINFVYSFSVFYHFMKICLIHNLYEPYARGGAEQVVKATIDFLLSQNNEVILITLASEKEEFSKSDKLKIYRLKQKNIFSFFDLDKHNFLSKFVWHLINIFNLPVSKRVSEILQEEKPDIVHTHNLMGLSFLIPKKIRKLKIKNIHTVHDVQLVEPSGIIIKTKENSWRHKCLLMQLHIFIMKKLIGSPDIVISPSKFLLNFYKQKGFFPKSKLQVLANPLTLQVPDGFQKQEHSGFNFLYLGQIEKHKGVYELLQTFQNIDNANLHVVGDGSELENLKNKFANLENIKFYGRKSREKLPAIFATTDVLIFSSLCYENYPAVIFESFQFGVPVLSVNHSSLPEFIKEGENGWFFDVLNTEDLKNKIVWCLQNKTDITNMSAKMSQNLSSIDNNNYFQKLITFYKN</sequence>
<dbReference type="PANTHER" id="PTHR45947:SF3">
    <property type="entry name" value="SULFOQUINOVOSYL TRANSFERASE SQD2"/>
    <property type="match status" value="1"/>
</dbReference>
<evidence type="ECO:0000259" key="1">
    <source>
        <dbReference type="Pfam" id="PF00534"/>
    </source>
</evidence>
<evidence type="ECO:0000313" key="3">
    <source>
        <dbReference type="EMBL" id="PIZ95263.1"/>
    </source>
</evidence>
<reference evidence="4" key="1">
    <citation type="submission" date="2017-09" db="EMBL/GenBank/DDBJ databases">
        <title>Depth-based differentiation of microbial function through sediment-hosted aquifers and enrichment of novel symbionts in the deep terrestrial subsurface.</title>
        <authorList>
            <person name="Probst A.J."/>
            <person name="Ladd B."/>
            <person name="Jarett J.K."/>
            <person name="Geller-Mcgrath D.E."/>
            <person name="Sieber C.M.K."/>
            <person name="Emerson J.B."/>
            <person name="Anantharaman K."/>
            <person name="Thomas B.C."/>
            <person name="Malmstrom R."/>
            <person name="Stieglmeier M."/>
            <person name="Klingl A."/>
            <person name="Woyke T."/>
            <person name="Ryan C.M."/>
            <person name="Banfield J.F."/>
        </authorList>
    </citation>
    <scope>NUCLEOTIDE SEQUENCE [LARGE SCALE GENOMIC DNA]</scope>
</reference>
<feature type="domain" description="Glycosyl transferase family 1" evidence="1">
    <location>
        <begin position="257"/>
        <end position="405"/>
    </location>
</feature>
<dbReference type="InterPro" id="IPR050194">
    <property type="entry name" value="Glycosyltransferase_grp1"/>
</dbReference>
<name>A0A2M7V8V3_9BACT</name>
<dbReference type="Proteomes" id="UP000231453">
    <property type="component" value="Unassembled WGS sequence"/>
</dbReference>
<dbReference type="Gene3D" id="3.40.50.2000">
    <property type="entry name" value="Glycogen Phosphorylase B"/>
    <property type="match status" value="2"/>
</dbReference>
<dbReference type="EMBL" id="PFPL01000059">
    <property type="protein sequence ID" value="PIZ95263.1"/>
    <property type="molecule type" value="Genomic_DNA"/>
</dbReference>
<dbReference type="Pfam" id="PF13439">
    <property type="entry name" value="Glyco_transf_4"/>
    <property type="match status" value="1"/>
</dbReference>
<feature type="domain" description="Glycosyltransferase subfamily 4-like N-terminal" evidence="2">
    <location>
        <begin position="49"/>
        <end position="240"/>
    </location>
</feature>
<dbReference type="AlphaFoldDB" id="A0A2M7V8V3"/>
<comment type="caution">
    <text evidence="3">The sequence shown here is derived from an EMBL/GenBank/DDBJ whole genome shotgun (WGS) entry which is preliminary data.</text>
</comment>
<dbReference type="GO" id="GO:0016757">
    <property type="term" value="F:glycosyltransferase activity"/>
    <property type="evidence" value="ECO:0007669"/>
    <property type="project" value="InterPro"/>
</dbReference>
<accession>A0A2M7V8V3</accession>
<protein>
    <recommendedName>
        <fullName evidence="5">Glycosyltransferase subfamily 4-like N-terminal domain-containing protein</fullName>
    </recommendedName>
</protein>
<dbReference type="PANTHER" id="PTHR45947">
    <property type="entry name" value="SULFOQUINOVOSYL TRANSFERASE SQD2"/>
    <property type="match status" value="1"/>
</dbReference>
<organism evidence="3 4">
    <name type="scientific">Candidatus Magasanikbacteria bacterium CG_4_10_14_0_2_um_filter_33_14</name>
    <dbReference type="NCBI Taxonomy" id="1974636"/>
    <lineage>
        <taxon>Bacteria</taxon>
        <taxon>Candidatus Magasanikiibacteriota</taxon>
    </lineage>
</organism>
<evidence type="ECO:0000259" key="2">
    <source>
        <dbReference type="Pfam" id="PF13439"/>
    </source>
</evidence>
<dbReference type="InterPro" id="IPR001296">
    <property type="entry name" value="Glyco_trans_1"/>
</dbReference>
<gene>
    <name evidence="3" type="ORF">COX80_04850</name>
</gene>
<dbReference type="SUPFAM" id="SSF53756">
    <property type="entry name" value="UDP-Glycosyltransferase/glycogen phosphorylase"/>
    <property type="match status" value="1"/>
</dbReference>
<evidence type="ECO:0008006" key="5">
    <source>
        <dbReference type="Google" id="ProtNLM"/>
    </source>
</evidence>
<dbReference type="Pfam" id="PF00534">
    <property type="entry name" value="Glycos_transf_1"/>
    <property type="match status" value="1"/>
</dbReference>